<dbReference type="CDD" id="cd02440">
    <property type="entry name" value="AdoMet_MTases"/>
    <property type="match status" value="1"/>
</dbReference>
<evidence type="ECO:0000259" key="1">
    <source>
        <dbReference type="Pfam" id="PF13649"/>
    </source>
</evidence>
<keyword evidence="3" id="KW-1185">Reference proteome</keyword>
<dbReference type="GO" id="GO:0008168">
    <property type="term" value="F:methyltransferase activity"/>
    <property type="evidence" value="ECO:0007669"/>
    <property type="project" value="UniProtKB-KW"/>
</dbReference>
<dbReference type="Proteomes" id="UP000661696">
    <property type="component" value="Unassembled WGS sequence"/>
</dbReference>
<evidence type="ECO:0000313" key="3">
    <source>
        <dbReference type="Proteomes" id="UP000661696"/>
    </source>
</evidence>
<organism evidence="2 3">
    <name type="scientific">Chryseobacterium endalhagicum</name>
    <dbReference type="NCBI Taxonomy" id="2797638"/>
    <lineage>
        <taxon>Bacteria</taxon>
        <taxon>Pseudomonadati</taxon>
        <taxon>Bacteroidota</taxon>
        <taxon>Flavobacteriia</taxon>
        <taxon>Flavobacteriales</taxon>
        <taxon>Weeksellaceae</taxon>
        <taxon>Chryseobacterium group</taxon>
        <taxon>Chryseobacterium</taxon>
    </lineage>
</organism>
<name>A0ABS1QA12_9FLAO</name>
<proteinExistence type="predicted"/>
<accession>A0ABS1QA12</accession>
<evidence type="ECO:0000313" key="2">
    <source>
        <dbReference type="EMBL" id="MBL1219438.1"/>
    </source>
</evidence>
<dbReference type="Pfam" id="PF13649">
    <property type="entry name" value="Methyltransf_25"/>
    <property type="match status" value="1"/>
</dbReference>
<keyword evidence="2" id="KW-0489">Methyltransferase</keyword>
<dbReference type="Gene3D" id="3.40.50.150">
    <property type="entry name" value="Vaccinia Virus protein VP39"/>
    <property type="match status" value="1"/>
</dbReference>
<dbReference type="RefSeq" id="WP_202088642.1">
    <property type="nucleotide sequence ID" value="NZ_JAELVM010000001.1"/>
</dbReference>
<protein>
    <submittedName>
        <fullName evidence="2">Class I SAM-dependent methyltransferase</fullName>
    </submittedName>
</protein>
<dbReference type="SUPFAM" id="SSF53335">
    <property type="entry name" value="S-adenosyl-L-methionine-dependent methyltransferases"/>
    <property type="match status" value="1"/>
</dbReference>
<dbReference type="GO" id="GO:0032259">
    <property type="term" value="P:methylation"/>
    <property type="evidence" value="ECO:0007669"/>
    <property type="project" value="UniProtKB-KW"/>
</dbReference>
<sequence length="209" mass="23641">MNDQDKKHWETVYETKNPDEVSWTQAKPETSLELIHASGLGKDARIIDIGGGDSHLVDFLIEEGYEHITVLDISAKALEKAQKRLGEKAGKIKWIISDITAFEPSETYDIWHDRAAFHFLTTPEQILKYKETAAKSVTKFMILGTFSKDGPKKCSGLDIQQYDEASLSGTFESDFRKIECFTRDHTTPFGTVQNFVFCSFKKMSQSVSS</sequence>
<comment type="caution">
    <text evidence="2">The sequence shown here is derived from an EMBL/GenBank/DDBJ whole genome shotgun (WGS) entry which is preliminary data.</text>
</comment>
<dbReference type="InterPro" id="IPR029063">
    <property type="entry name" value="SAM-dependent_MTases_sf"/>
</dbReference>
<gene>
    <name evidence="2" type="ORF">JET18_01235</name>
</gene>
<keyword evidence="2" id="KW-0808">Transferase</keyword>
<dbReference type="EMBL" id="JAELVM010000001">
    <property type="protein sequence ID" value="MBL1219438.1"/>
    <property type="molecule type" value="Genomic_DNA"/>
</dbReference>
<dbReference type="PANTHER" id="PTHR12843">
    <property type="entry name" value="PROTEIN-LYSINE N-METHYLTRANSFERASE METTL10"/>
    <property type="match status" value="1"/>
</dbReference>
<dbReference type="InterPro" id="IPR041698">
    <property type="entry name" value="Methyltransf_25"/>
</dbReference>
<reference evidence="2 3" key="1">
    <citation type="submission" date="2020-12" db="EMBL/GenBank/DDBJ databases">
        <title>Chryseobacterium endoalhailicus sp. nov., isolated from seed of leguminous plant.</title>
        <authorList>
            <person name="Zhang X."/>
        </authorList>
    </citation>
    <scope>NUCLEOTIDE SEQUENCE [LARGE SCALE GENOMIC DNA]</scope>
    <source>
        <strain evidence="2 3">L7</strain>
    </source>
</reference>
<dbReference type="PANTHER" id="PTHR12843:SF5">
    <property type="entry name" value="EEF1A LYSINE METHYLTRANSFERASE 2"/>
    <property type="match status" value="1"/>
</dbReference>
<feature type="domain" description="Methyltransferase" evidence="1">
    <location>
        <begin position="46"/>
        <end position="125"/>
    </location>
</feature>